<evidence type="ECO:0000256" key="1">
    <source>
        <dbReference type="SAM" id="SignalP"/>
    </source>
</evidence>
<dbReference type="PaxDb" id="2903-EOD27813"/>
<name>A0A0D3JWC8_EMIH1</name>
<dbReference type="HOGENOM" id="CLU_406245_0_0_1"/>
<sequence length="677" mass="75003">MLALLCALPAWRALPARSLCDAARAQQERLEPYVRGVMQGAQMEHIRAAVGRLELVRSHLLPSAFGPNHVLHHKQRDPTRVVRMDLPAAVLETMLADARRVLAIQERVRLLFGDANVSGYTSLSLEFENAVLFYEGCHEFWRANEARVRREFPELASCHCNIFTVSQGSSEPYGLHHATALGHLLRGLHRRGWLAPELHKSFHTAVTTVDHGGFPFTVFEEHIPESIDPLAALQQLRANHSGAIAGETESLLLTAVSAFNKFTRYPLIPESRRRTMMDYVNSVFFGTLACHGARDLGNGTYWELEPGEALHFNNWRLHSDHAFGSHLQPRVTADLRCFSPMVVPWPFRDMGELNGAYQCAEENEISRTGECLLRLFNYGSVGDFYRTVFGEKVPQHSLSYVVGSLFLHYFADHDYNLLAAPGMRRHYERVRRMYDSNSLNFSAFSQCAATFGSERARCPLPLSSRAIGKIKLAVVVLRLVLGDVVATAAVLGERARQQLALLSLRVYALLQVLYGVFGGEAAACFTPSFAAASMRDWCAYGPGPVSSCNKLFGTADGETLAGIRWLQEHQQERFATYGLDFPYLQQADGTPRLLAACDLEHSLCYFSRYLSARASLGAAGAEALSRAMPAGFRLYRIGKLQGLGAARVWEDFDAHRAAGAGGALGAGPTTADKSRHY</sequence>
<dbReference type="InterPro" id="IPR040684">
    <property type="entry name" value="HMUDK_hel"/>
</dbReference>
<evidence type="ECO:0000313" key="4">
    <source>
        <dbReference type="Proteomes" id="UP000013827"/>
    </source>
</evidence>
<accession>A0A0D3JWC8</accession>
<dbReference type="Proteomes" id="UP000013827">
    <property type="component" value="Unassembled WGS sequence"/>
</dbReference>
<dbReference type="KEGG" id="ehx:EMIHUDRAFT_204792"/>
<dbReference type="Pfam" id="PF18723">
    <property type="entry name" value="HMUDK_hel"/>
    <property type="match status" value="1"/>
</dbReference>
<dbReference type="GeneID" id="17273359"/>
<reference evidence="4" key="1">
    <citation type="journal article" date="2013" name="Nature">
        <title>Pan genome of the phytoplankton Emiliania underpins its global distribution.</title>
        <authorList>
            <person name="Read B.A."/>
            <person name="Kegel J."/>
            <person name="Klute M.J."/>
            <person name="Kuo A."/>
            <person name="Lefebvre S.C."/>
            <person name="Maumus F."/>
            <person name="Mayer C."/>
            <person name="Miller J."/>
            <person name="Monier A."/>
            <person name="Salamov A."/>
            <person name="Young J."/>
            <person name="Aguilar M."/>
            <person name="Claverie J.M."/>
            <person name="Frickenhaus S."/>
            <person name="Gonzalez K."/>
            <person name="Herman E.K."/>
            <person name="Lin Y.C."/>
            <person name="Napier J."/>
            <person name="Ogata H."/>
            <person name="Sarno A.F."/>
            <person name="Shmutz J."/>
            <person name="Schroeder D."/>
            <person name="de Vargas C."/>
            <person name="Verret F."/>
            <person name="von Dassow P."/>
            <person name="Valentin K."/>
            <person name="Van de Peer Y."/>
            <person name="Wheeler G."/>
            <person name="Dacks J.B."/>
            <person name="Delwiche C.F."/>
            <person name="Dyhrman S.T."/>
            <person name="Glockner G."/>
            <person name="John U."/>
            <person name="Richards T."/>
            <person name="Worden A.Z."/>
            <person name="Zhang X."/>
            <person name="Grigoriev I.V."/>
            <person name="Allen A.E."/>
            <person name="Bidle K."/>
            <person name="Borodovsky M."/>
            <person name="Bowler C."/>
            <person name="Brownlee C."/>
            <person name="Cock J.M."/>
            <person name="Elias M."/>
            <person name="Gladyshev V.N."/>
            <person name="Groth M."/>
            <person name="Guda C."/>
            <person name="Hadaegh A."/>
            <person name="Iglesias-Rodriguez M.D."/>
            <person name="Jenkins J."/>
            <person name="Jones B.M."/>
            <person name="Lawson T."/>
            <person name="Leese F."/>
            <person name="Lindquist E."/>
            <person name="Lobanov A."/>
            <person name="Lomsadze A."/>
            <person name="Malik S.B."/>
            <person name="Marsh M.E."/>
            <person name="Mackinder L."/>
            <person name="Mock T."/>
            <person name="Mueller-Roeber B."/>
            <person name="Pagarete A."/>
            <person name="Parker M."/>
            <person name="Probert I."/>
            <person name="Quesneville H."/>
            <person name="Raines C."/>
            <person name="Rensing S.A."/>
            <person name="Riano-Pachon D.M."/>
            <person name="Richier S."/>
            <person name="Rokitta S."/>
            <person name="Shiraiwa Y."/>
            <person name="Soanes D.M."/>
            <person name="van der Giezen M."/>
            <person name="Wahlund T.M."/>
            <person name="Williams B."/>
            <person name="Wilson W."/>
            <person name="Wolfe G."/>
            <person name="Wurch L.L."/>
        </authorList>
    </citation>
    <scope>NUCLEOTIDE SEQUENCE</scope>
</reference>
<feature type="chain" id="PRO_5044211006" description="5-hmdU DNA kinase helical domain-containing protein" evidence="1">
    <location>
        <begin position="19"/>
        <end position="677"/>
    </location>
</feature>
<protein>
    <recommendedName>
        <fullName evidence="2">5-hmdU DNA kinase helical domain-containing protein</fullName>
    </recommendedName>
</protein>
<evidence type="ECO:0000259" key="2">
    <source>
        <dbReference type="Pfam" id="PF18723"/>
    </source>
</evidence>
<feature type="signal peptide" evidence="1">
    <location>
        <begin position="1"/>
        <end position="18"/>
    </location>
</feature>
<reference evidence="3" key="2">
    <citation type="submission" date="2024-10" db="UniProtKB">
        <authorList>
            <consortium name="EnsemblProtists"/>
        </authorList>
    </citation>
    <scope>IDENTIFICATION</scope>
</reference>
<keyword evidence="4" id="KW-1185">Reference proteome</keyword>
<dbReference type="EnsemblProtists" id="EOD27813">
    <property type="protein sequence ID" value="EOD27813"/>
    <property type="gene ID" value="EMIHUDRAFT_204792"/>
</dbReference>
<organism evidence="3 4">
    <name type="scientific">Emiliania huxleyi (strain CCMP1516)</name>
    <dbReference type="NCBI Taxonomy" id="280463"/>
    <lineage>
        <taxon>Eukaryota</taxon>
        <taxon>Haptista</taxon>
        <taxon>Haptophyta</taxon>
        <taxon>Prymnesiophyceae</taxon>
        <taxon>Isochrysidales</taxon>
        <taxon>Noelaerhabdaceae</taxon>
        <taxon>Emiliania</taxon>
    </lineage>
</organism>
<dbReference type="RefSeq" id="XP_005780242.1">
    <property type="nucleotide sequence ID" value="XM_005780185.1"/>
</dbReference>
<proteinExistence type="predicted"/>
<keyword evidence="1" id="KW-0732">Signal</keyword>
<evidence type="ECO:0000313" key="3">
    <source>
        <dbReference type="EnsemblProtists" id="EOD27813"/>
    </source>
</evidence>
<dbReference type="AlphaFoldDB" id="A0A0D3JWC8"/>
<feature type="domain" description="5-hmdU DNA kinase helical" evidence="2">
    <location>
        <begin position="532"/>
        <end position="611"/>
    </location>
</feature>